<keyword evidence="3" id="KW-1185">Reference proteome</keyword>
<protein>
    <recommendedName>
        <fullName evidence="1">BAR domain-containing protein</fullName>
    </recommendedName>
</protein>
<dbReference type="GeneTree" id="ENSGT00940000157398"/>
<reference evidence="2" key="3">
    <citation type="submission" date="2025-09" db="UniProtKB">
        <authorList>
            <consortium name="Ensembl"/>
        </authorList>
    </citation>
    <scope>IDENTIFICATION</scope>
</reference>
<dbReference type="SUPFAM" id="SSF103657">
    <property type="entry name" value="BAR/IMD domain-like"/>
    <property type="match status" value="1"/>
</dbReference>
<dbReference type="InterPro" id="IPR004148">
    <property type="entry name" value="BAR_dom"/>
</dbReference>
<dbReference type="Proteomes" id="UP000001646">
    <property type="component" value="Unplaced"/>
</dbReference>
<organism evidence="2 3">
    <name type="scientific">Anolis carolinensis</name>
    <name type="common">Green anole</name>
    <name type="synonym">American chameleon</name>
    <dbReference type="NCBI Taxonomy" id="28377"/>
    <lineage>
        <taxon>Eukaryota</taxon>
        <taxon>Metazoa</taxon>
        <taxon>Chordata</taxon>
        <taxon>Craniata</taxon>
        <taxon>Vertebrata</taxon>
        <taxon>Euteleostomi</taxon>
        <taxon>Lepidosauria</taxon>
        <taxon>Squamata</taxon>
        <taxon>Bifurcata</taxon>
        <taxon>Unidentata</taxon>
        <taxon>Episquamata</taxon>
        <taxon>Toxicofera</taxon>
        <taxon>Iguania</taxon>
        <taxon>Dactyloidae</taxon>
        <taxon>Anolis</taxon>
    </lineage>
</organism>
<evidence type="ECO:0000313" key="2">
    <source>
        <dbReference type="Ensembl" id="ENSACAP00000041113.1"/>
    </source>
</evidence>
<sequence>HFSFFLFNLVSKANRLFSREKISGAEGTKLDDDFQEMERKIDVTSKAVAELLSRSTEYLQPNPAELAF</sequence>
<feature type="domain" description="BAR" evidence="1">
    <location>
        <begin position="11"/>
        <end position="65"/>
    </location>
</feature>
<name>A0A803U0X3_ANOCA</name>
<proteinExistence type="predicted"/>
<evidence type="ECO:0000313" key="3">
    <source>
        <dbReference type="Proteomes" id="UP000001646"/>
    </source>
</evidence>
<reference evidence="2" key="2">
    <citation type="submission" date="2025-08" db="UniProtKB">
        <authorList>
            <consortium name="Ensembl"/>
        </authorList>
    </citation>
    <scope>IDENTIFICATION</scope>
</reference>
<dbReference type="Gene3D" id="1.20.1270.60">
    <property type="entry name" value="Arfaptin homology (AH) domain/BAR domain"/>
    <property type="match status" value="1"/>
</dbReference>
<dbReference type="Ensembl" id="ENSACAT00000058036.1">
    <property type="protein sequence ID" value="ENSACAP00000041113.1"/>
    <property type="gene ID" value="ENSACAG00000037016.1"/>
</dbReference>
<dbReference type="Pfam" id="PF03114">
    <property type="entry name" value="BAR"/>
    <property type="match status" value="1"/>
</dbReference>
<dbReference type="InParanoid" id="A0A803U0X3"/>
<accession>A0A803U0X3</accession>
<dbReference type="InterPro" id="IPR027267">
    <property type="entry name" value="AH/BAR_dom_sf"/>
</dbReference>
<reference evidence="2" key="1">
    <citation type="submission" date="2009-12" db="EMBL/GenBank/DDBJ databases">
        <title>The Genome Sequence of Anolis carolinensis (Green Anole Lizard).</title>
        <authorList>
            <consortium name="The Genome Sequencing Platform"/>
            <person name="Di Palma F."/>
            <person name="Alfoldi J."/>
            <person name="Heiman D."/>
            <person name="Young S."/>
            <person name="Grabherr M."/>
            <person name="Johnson J."/>
            <person name="Lander E.S."/>
            <person name="Lindblad-Toh K."/>
        </authorList>
    </citation>
    <scope>NUCLEOTIDE SEQUENCE [LARGE SCALE GENOMIC DNA]</scope>
    <source>
        <strain evidence="2">JBL SC #1</strain>
    </source>
</reference>
<dbReference type="GO" id="GO:0005737">
    <property type="term" value="C:cytoplasm"/>
    <property type="evidence" value="ECO:0007669"/>
    <property type="project" value="InterPro"/>
</dbReference>
<dbReference type="AlphaFoldDB" id="A0A803U0X3"/>
<evidence type="ECO:0000259" key="1">
    <source>
        <dbReference type="Pfam" id="PF03114"/>
    </source>
</evidence>